<protein>
    <submittedName>
        <fullName evidence="2">Serine/threonine-protein phosphatase</fullName>
    </submittedName>
</protein>
<reference evidence="2" key="1">
    <citation type="submission" date="2022-11" db="UniProtKB">
        <authorList>
            <consortium name="WormBaseParasite"/>
        </authorList>
    </citation>
    <scope>IDENTIFICATION</scope>
</reference>
<keyword evidence="1" id="KW-1185">Reference proteome</keyword>
<organism evidence="1 2">
    <name type="scientific">Parascaris univalens</name>
    <name type="common">Nematode worm</name>
    <dbReference type="NCBI Taxonomy" id="6257"/>
    <lineage>
        <taxon>Eukaryota</taxon>
        <taxon>Metazoa</taxon>
        <taxon>Ecdysozoa</taxon>
        <taxon>Nematoda</taxon>
        <taxon>Chromadorea</taxon>
        <taxon>Rhabditida</taxon>
        <taxon>Spirurina</taxon>
        <taxon>Ascaridomorpha</taxon>
        <taxon>Ascaridoidea</taxon>
        <taxon>Ascarididae</taxon>
        <taxon>Parascaris</taxon>
    </lineage>
</organism>
<evidence type="ECO:0000313" key="1">
    <source>
        <dbReference type="Proteomes" id="UP000887569"/>
    </source>
</evidence>
<evidence type="ECO:0000313" key="2">
    <source>
        <dbReference type="WBParaSite" id="PgR029_g075_t03"/>
    </source>
</evidence>
<accession>A0A915B7F2</accession>
<sequence>MRSRYKILPCCHEHLSWHRTSHSAHPRCRCSTMLCCKHSFQSTGVTEGTSFAVIAYRSHVTGDLFRSFFEVGVALWSRHEVAHDLRILIIVDLVSKQRSHIYLFTESSMGWYYLVNTVIAFR</sequence>
<dbReference type="Proteomes" id="UP000887569">
    <property type="component" value="Unplaced"/>
</dbReference>
<name>A0A915B7F2_PARUN</name>
<proteinExistence type="predicted"/>
<dbReference type="WBParaSite" id="PgR029_g075_t03">
    <property type="protein sequence ID" value="PgR029_g075_t03"/>
    <property type="gene ID" value="PgR029_g075"/>
</dbReference>
<dbReference type="AlphaFoldDB" id="A0A915B7F2"/>